<name>A0AAC8UDR7_HAEDC</name>
<feature type="compositionally biased region" description="Polar residues" evidence="1">
    <location>
        <begin position="234"/>
        <end position="251"/>
    </location>
</feature>
<dbReference type="InterPro" id="IPR014161">
    <property type="entry name" value="Tol-Pal_TolA"/>
</dbReference>
<evidence type="ECO:0000256" key="1">
    <source>
        <dbReference type="SAM" id="MobiDB-lite"/>
    </source>
</evidence>
<dbReference type="EMBL" id="CP011219">
    <property type="protein sequence ID" value="AKO33093.1"/>
    <property type="molecule type" value="Genomic_DNA"/>
</dbReference>
<dbReference type="NCBIfam" id="TIGR02794">
    <property type="entry name" value="tolA_full"/>
    <property type="match status" value="1"/>
</dbReference>
<feature type="compositionally biased region" description="Basic and acidic residues" evidence="1">
    <location>
        <begin position="154"/>
        <end position="224"/>
    </location>
</feature>
<sequence>MIGLFLLGSFFTNTVLESAGGNDGNGQEFEAVMVNTEQIANQYNQPEKNNKSNLPPKKVNEQAKPKEEVKPKEEKTSSDIAEQPTQEKQLINAKEKQKVKELHQQTEAHKQEILKQEQLKKAQAIEATRKKQAEMARLKADAEAKNLQAMAKAAQEDKAQKKLEAQNKAKLQAEQKMKEKAEKEAKLKAEKEAKKKADVEAKLKAEQDAKQKADAEKARNDKALNDFMNGRDVGNSQSHSDGLQGNGNSKSVGEGKNIADVGYAQLIKKKLARTYRVDPSFSGRECQVKIFIDSNGYIVNHQVLSGPEDICRAAVSAITSAKNVPRAPNEEIYNKYKSPIIKFGLKIL</sequence>
<gene>
    <name evidence="2" type="ORF">RZ57_06900</name>
</gene>
<dbReference type="GO" id="GO:0016020">
    <property type="term" value="C:membrane"/>
    <property type="evidence" value="ECO:0007669"/>
    <property type="project" value="InterPro"/>
</dbReference>
<dbReference type="Gene3D" id="3.30.1150.10">
    <property type="match status" value="1"/>
</dbReference>
<feature type="compositionally biased region" description="Basic and acidic residues" evidence="1">
    <location>
        <begin position="58"/>
        <end position="77"/>
    </location>
</feature>
<dbReference type="Proteomes" id="UP000060132">
    <property type="component" value="Chromosome"/>
</dbReference>
<feature type="compositionally biased region" description="Basic and acidic residues" evidence="1">
    <location>
        <begin position="93"/>
        <end position="104"/>
    </location>
</feature>
<feature type="region of interest" description="Disordered" evidence="1">
    <location>
        <begin position="149"/>
        <end position="254"/>
    </location>
</feature>
<feature type="compositionally biased region" description="Polar residues" evidence="1">
    <location>
        <begin position="40"/>
        <end position="53"/>
    </location>
</feature>
<dbReference type="SUPFAM" id="SSF74653">
    <property type="entry name" value="TolA/TonB C-terminal domain"/>
    <property type="match status" value="1"/>
</dbReference>
<protein>
    <submittedName>
        <fullName evidence="2">Cell envelope biogenesis protein TolA</fullName>
    </submittedName>
</protein>
<dbReference type="GO" id="GO:0043213">
    <property type="term" value="P:bacteriocin transport"/>
    <property type="evidence" value="ECO:0007669"/>
    <property type="project" value="InterPro"/>
</dbReference>
<evidence type="ECO:0000313" key="3">
    <source>
        <dbReference type="Proteomes" id="UP000060132"/>
    </source>
</evidence>
<dbReference type="Pfam" id="PF06519">
    <property type="entry name" value="TolA"/>
    <property type="match status" value="1"/>
</dbReference>
<organism evidence="2 3">
    <name type="scientific">Haemophilus ducreyi</name>
    <dbReference type="NCBI Taxonomy" id="730"/>
    <lineage>
        <taxon>Bacteria</taxon>
        <taxon>Pseudomonadati</taxon>
        <taxon>Pseudomonadota</taxon>
        <taxon>Gammaproteobacteria</taxon>
        <taxon>Pasteurellales</taxon>
        <taxon>Pasteurellaceae</taxon>
        <taxon>Haemophilus</taxon>
    </lineage>
</organism>
<dbReference type="AlphaFoldDB" id="A0AAC8UDR7"/>
<dbReference type="GO" id="GO:0019534">
    <property type="term" value="F:toxin transmembrane transporter activity"/>
    <property type="evidence" value="ECO:0007669"/>
    <property type="project" value="InterPro"/>
</dbReference>
<feature type="region of interest" description="Disordered" evidence="1">
    <location>
        <begin position="40"/>
        <end position="104"/>
    </location>
</feature>
<reference evidence="2 3" key="1">
    <citation type="journal article" date="2015" name="PLoS Negl. Trop. Dis.">
        <title>Haemophilus ducreyi Cutaneous Ulcer Strains Are Nearly Identical to Class I Genital Ulcer Strains.</title>
        <authorList>
            <person name="Gangaiah D."/>
            <person name="Webb K.M."/>
            <person name="Humphreys T.L."/>
            <person name="Fortney K.R."/>
            <person name="Toh E."/>
            <person name="Tai A."/>
            <person name="Katz S.S."/>
            <person name="Pillay A."/>
            <person name="Chen C.Y."/>
            <person name="Roberts S.A."/>
            <person name="Munson R.S.Jr."/>
            <person name="Spinola S.M."/>
        </authorList>
    </citation>
    <scope>NUCLEOTIDE SEQUENCE [LARGE SCALE GENOMIC DNA]</scope>
    <source>
        <strain evidence="3">CLU2</strain>
    </source>
</reference>
<proteinExistence type="predicted"/>
<evidence type="ECO:0000313" key="2">
    <source>
        <dbReference type="EMBL" id="AKO33093.1"/>
    </source>
</evidence>
<accession>A0AAC8UDR7</accession>
<feature type="compositionally biased region" description="Polar residues" evidence="1">
    <location>
        <begin position="78"/>
        <end position="89"/>
    </location>
</feature>